<keyword evidence="3" id="KW-1185">Reference proteome</keyword>
<evidence type="ECO:0000313" key="3">
    <source>
        <dbReference type="Proteomes" id="UP001595579"/>
    </source>
</evidence>
<gene>
    <name evidence="2" type="ORF">ACFOEV_18935</name>
</gene>
<evidence type="ECO:0000313" key="2">
    <source>
        <dbReference type="EMBL" id="MFC3285678.1"/>
    </source>
</evidence>
<sequence length="161" mass="17878">MKRRWLWWLIAIMLGGCASAPDQPTMMRQALVGLSDRAARLVLADPVWDLPTADVVVLLAPPEVDEQLGIGTERFHENLSRALLAQQEGPQLLDWTPAMDSAEAPANQWLLECRLAADGPRLRLSDRELLPYRLTLSLRRPGDGAPRWQQHISGAIDASAL</sequence>
<accession>A0ABV7LTC7</accession>
<feature type="chain" id="PRO_5045140932" description="Lipoprotein" evidence="1">
    <location>
        <begin position="21"/>
        <end position="161"/>
    </location>
</feature>
<dbReference type="RefSeq" id="WP_386776456.1">
    <property type="nucleotide sequence ID" value="NZ_JBHRUG010000037.1"/>
</dbReference>
<reference evidence="3" key="1">
    <citation type="journal article" date="2019" name="Int. J. Syst. Evol. Microbiol.">
        <title>The Global Catalogue of Microorganisms (GCM) 10K type strain sequencing project: providing services to taxonomists for standard genome sequencing and annotation.</title>
        <authorList>
            <consortium name="The Broad Institute Genomics Platform"/>
            <consortium name="The Broad Institute Genome Sequencing Center for Infectious Disease"/>
            <person name="Wu L."/>
            <person name="Ma J."/>
        </authorList>
    </citation>
    <scope>NUCLEOTIDE SEQUENCE [LARGE SCALE GENOMIC DNA]</scope>
    <source>
        <strain evidence="3">CECT 7698</strain>
    </source>
</reference>
<dbReference type="EMBL" id="JBHRUG010000037">
    <property type="protein sequence ID" value="MFC3285678.1"/>
    <property type="molecule type" value="Genomic_DNA"/>
</dbReference>
<name>A0ABV7LTC7_9GAMM</name>
<dbReference type="Proteomes" id="UP001595579">
    <property type="component" value="Unassembled WGS sequence"/>
</dbReference>
<dbReference type="PROSITE" id="PS51257">
    <property type="entry name" value="PROKAR_LIPOPROTEIN"/>
    <property type="match status" value="1"/>
</dbReference>
<protein>
    <recommendedName>
        <fullName evidence="4">Lipoprotein</fullName>
    </recommendedName>
</protein>
<organism evidence="2 3">
    <name type="scientific">Litchfieldella rifensis</name>
    <dbReference type="NCBI Taxonomy" id="762643"/>
    <lineage>
        <taxon>Bacteria</taxon>
        <taxon>Pseudomonadati</taxon>
        <taxon>Pseudomonadota</taxon>
        <taxon>Gammaproteobacteria</taxon>
        <taxon>Oceanospirillales</taxon>
        <taxon>Halomonadaceae</taxon>
        <taxon>Litchfieldella</taxon>
    </lineage>
</organism>
<evidence type="ECO:0008006" key="4">
    <source>
        <dbReference type="Google" id="ProtNLM"/>
    </source>
</evidence>
<evidence type="ECO:0000256" key="1">
    <source>
        <dbReference type="SAM" id="SignalP"/>
    </source>
</evidence>
<keyword evidence="1" id="KW-0732">Signal</keyword>
<comment type="caution">
    <text evidence="2">The sequence shown here is derived from an EMBL/GenBank/DDBJ whole genome shotgun (WGS) entry which is preliminary data.</text>
</comment>
<proteinExistence type="predicted"/>
<feature type="signal peptide" evidence="1">
    <location>
        <begin position="1"/>
        <end position="20"/>
    </location>
</feature>